<dbReference type="PROSITE" id="PS50297">
    <property type="entry name" value="ANK_REP_REGION"/>
    <property type="match status" value="1"/>
</dbReference>
<dbReference type="EMBL" id="JAQHRD010000009">
    <property type="protein sequence ID" value="KAJ6437964.1"/>
    <property type="molecule type" value="Genomic_DNA"/>
</dbReference>
<keyword evidence="1" id="KW-0677">Repeat</keyword>
<evidence type="ECO:0000256" key="2">
    <source>
        <dbReference type="ARBA" id="ARBA00023043"/>
    </source>
</evidence>
<proteinExistence type="predicted"/>
<accession>A0AB34FEU2</accession>
<organism evidence="4 5">
    <name type="scientific">Purpureocillium lavendulum</name>
    <dbReference type="NCBI Taxonomy" id="1247861"/>
    <lineage>
        <taxon>Eukaryota</taxon>
        <taxon>Fungi</taxon>
        <taxon>Dikarya</taxon>
        <taxon>Ascomycota</taxon>
        <taxon>Pezizomycotina</taxon>
        <taxon>Sordariomycetes</taxon>
        <taxon>Hypocreomycetidae</taxon>
        <taxon>Hypocreales</taxon>
        <taxon>Ophiocordycipitaceae</taxon>
        <taxon>Purpureocillium</taxon>
    </lineage>
</organism>
<keyword evidence="2 3" id="KW-0040">ANK repeat</keyword>
<dbReference type="InterPro" id="IPR036770">
    <property type="entry name" value="Ankyrin_rpt-contain_sf"/>
</dbReference>
<keyword evidence="5" id="KW-1185">Reference proteome</keyword>
<reference evidence="4" key="1">
    <citation type="submission" date="2023-01" db="EMBL/GenBank/DDBJ databases">
        <title>The growth and conidiation of Purpureocillium lavendulum are regulated by nitrogen source and histone H3K14 acetylation.</title>
        <authorList>
            <person name="Tang P."/>
            <person name="Han J."/>
            <person name="Zhang C."/>
            <person name="Tang P."/>
            <person name="Qi F."/>
            <person name="Zhang K."/>
            <person name="Liang L."/>
        </authorList>
    </citation>
    <scope>NUCLEOTIDE SEQUENCE</scope>
    <source>
        <strain evidence="4">YMF1.00683</strain>
    </source>
</reference>
<protein>
    <submittedName>
        <fullName evidence="4">Dipeptidase</fullName>
    </submittedName>
</protein>
<evidence type="ECO:0000256" key="3">
    <source>
        <dbReference type="PROSITE-ProRule" id="PRU00023"/>
    </source>
</evidence>
<sequence>MSRLQETRSVHTRGLDDFSIYKYVIPSEALVYAIMTGNVTEVRHLARLGADISSTDSWIVYEACLHGREMMQAMMLNEALNVNPALPGQMGDTVFHFLLRTPSPRFADSKAEVIKSILVSGIQPWERDRLGNTALHILATSELQGDQDGYGIMKLLLDHKPQIPVHITSRFRAIIDAPNEHGNSPLLLAALHNNLRCLQLLLDNGACPNVKGQFNKTPLFFARSRGYVEIAELLTRYRATMD</sequence>
<evidence type="ECO:0000256" key="1">
    <source>
        <dbReference type="ARBA" id="ARBA00022737"/>
    </source>
</evidence>
<dbReference type="PANTHER" id="PTHR24198:SF165">
    <property type="entry name" value="ANKYRIN REPEAT-CONTAINING PROTEIN-RELATED"/>
    <property type="match status" value="1"/>
</dbReference>
<name>A0AB34FEU2_9HYPO</name>
<dbReference type="InterPro" id="IPR002110">
    <property type="entry name" value="Ankyrin_rpt"/>
</dbReference>
<dbReference type="Gene3D" id="1.25.40.20">
    <property type="entry name" value="Ankyrin repeat-containing domain"/>
    <property type="match status" value="2"/>
</dbReference>
<evidence type="ECO:0000313" key="4">
    <source>
        <dbReference type="EMBL" id="KAJ6437964.1"/>
    </source>
</evidence>
<dbReference type="SUPFAM" id="SSF48403">
    <property type="entry name" value="Ankyrin repeat"/>
    <property type="match status" value="1"/>
</dbReference>
<dbReference type="PANTHER" id="PTHR24198">
    <property type="entry name" value="ANKYRIN REPEAT AND PROTEIN KINASE DOMAIN-CONTAINING PROTEIN"/>
    <property type="match status" value="1"/>
</dbReference>
<gene>
    <name evidence="4" type="ORF">O9K51_09386</name>
</gene>
<comment type="caution">
    <text evidence="4">The sequence shown here is derived from an EMBL/GenBank/DDBJ whole genome shotgun (WGS) entry which is preliminary data.</text>
</comment>
<dbReference type="Pfam" id="PF12796">
    <property type="entry name" value="Ank_2"/>
    <property type="match status" value="1"/>
</dbReference>
<dbReference type="SMART" id="SM00248">
    <property type="entry name" value="ANK"/>
    <property type="match status" value="4"/>
</dbReference>
<dbReference type="AlphaFoldDB" id="A0AB34FEU2"/>
<dbReference type="Proteomes" id="UP001163105">
    <property type="component" value="Unassembled WGS sequence"/>
</dbReference>
<dbReference type="PROSITE" id="PS50088">
    <property type="entry name" value="ANK_REPEAT"/>
    <property type="match status" value="1"/>
</dbReference>
<evidence type="ECO:0000313" key="5">
    <source>
        <dbReference type="Proteomes" id="UP001163105"/>
    </source>
</evidence>
<feature type="repeat" description="ANK" evidence="3">
    <location>
        <begin position="181"/>
        <end position="213"/>
    </location>
</feature>